<dbReference type="EMBL" id="JAPTMY010000007">
    <property type="protein sequence ID" value="MCZ0857310.1"/>
    <property type="molecule type" value="Genomic_DNA"/>
</dbReference>
<organism evidence="2 3">
    <name type="scientific">Actinomyces israelii</name>
    <dbReference type="NCBI Taxonomy" id="1659"/>
    <lineage>
        <taxon>Bacteria</taxon>
        <taxon>Bacillati</taxon>
        <taxon>Actinomycetota</taxon>
        <taxon>Actinomycetes</taxon>
        <taxon>Actinomycetales</taxon>
        <taxon>Actinomycetaceae</taxon>
        <taxon>Actinomyces</taxon>
    </lineage>
</organism>
<evidence type="ECO:0000313" key="3">
    <source>
        <dbReference type="Proteomes" id="UP001072034"/>
    </source>
</evidence>
<accession>A0ABT4I7X3</accession>
<keyword evidence="1" id="KW-1133">Transmembrane helix</keyword>
<evidence type="ECO:0000256" key="1">
    <source>
        <dbReference type="SAM" id="Phobius"/>
    </source>
</evidence>
<dbReference type="Proteomes" id="UP001072034">
    <property type="component" value="Unassembled WGS sequence"/>
</dbReference>
<keyword evidence="1" id="KW-0472">Membrane</keyword>
<sequence length="45" mass="4906">MALVDAGGQGEDRILLAWVVAFPVILSCLFMAMFSNLDETYQATP</sequence>
<keyword evidence="3" id="KW-1185">Reference proteome</keyword>
<keyword evidence="1" id="KW-0812">Transmembrane</keyword>
<proteinExistence type="predicted"/>
<feature type="transmembrane region" description="Helical" evidence="1">
    <location>
        <begin position="15"/>
        <end position="34"/>
    </location>
</feature>
<reference evidence="2" key="1">
    <citation type="submission" date="2022-10" db="EMBL/GenBank/DDBJ databases">
        <title>Genome sequence of Actinomyces israelii ATCC 10048.</title>
        <authorList>
            <person name="Watt R.M."/>
            <person name="Tong W.M."/>
        </authorList>
    </citation>
    <scope>NUCLEOTIDE SEQUENCE</scope>
    <source>
        <strain evidence="2">ATCC 10048</strain>
    </source>
</reference>
<comment type="caution">
    <text evidence="2">The sequence shown here is derived from an EMBL/GenBank/DDBJ whole genome shotgun (WGS) entry which is preliminary data.</text>
</comment>
<evidence type="ECO:0000313" key="2">
    <source>
        <dbReference type="EMBL" id="MCZ0857310.1"/>
    </source>
</evidence>
<dbReference type="RefSeq" id="WP_268916929.1">
    <property type="nucleotide sequence ID" value="NZ_JAPTMY010000007.1"/>
</dbReference>
<gene>
    <name evidence="2" type="ORF">OHJ16_04545</name>
</gene>
<name>A0ABT4I7X3_9ACTO</name>
<protein>
    <submittedName>
        <fullName evidence="2">Uncharacterized protein</fullName>
    </submittedName>
</protein>